<evidence type="ECO:0000256" key="2">
    <source>
        <dbReference type="ARBA" id="ARBA00022448"/>
    </source>
</evidence>
<keyword evidence="3" id="KW-1003">Cell membrane</keyword>
<dbReference type="InterPro" id="IPR013853">
    <property type="entry name" value="EIIC-GAT"/>
</dbReference>
<evidence type="ECO:0000313" key="12">
    <source>
        <dbReference type="Proteomes" id="UP001237071"/>
    </source>
</evidence>
<keyword evidence="2" id="KW-0813">Transport</keyword>
<keyword evidence="6 9" id="KW-0812">Transmembrane</keyword>
<feature type="transmembrane region" description="Helical" evidence="9">
    <location>
        <begin position="149"/>
        <end position="170"/>
    </location>
</feature>
<protein>
    <submittedName>
        <fullName evidence="11">PTS system galactitol-specific IIC component</fullName>
    </submittedName>
</protein>
<gene>
    <name evidence="11" type="ORF">J2S26_001905</name>
</gene>
<evidence type="ECO:0000259" key="10">
    <source>
        <dbReference type="PROSITE" id="PS51104"/>
    </source>
</evidence>
<evidence type="ECO:0000256" key="6">
    <source>
        <dbReference type="ARBA" id="ARBA00022692"/>
    </source>
</evidence>
<comment type="caution">
    <text evidence="11">The sequence shown here is derived from an EMBL/GenBank/DDBJ whole genome shotgun (WGS) entry which is preliminary data.</text>
</comment>
<accession>A0ABU0A937</accession>
<proteinExistence type="predicted"/>
<feature type="transmembrane region" description="Helical" evidence="9">
    <location>
        <begin position="207"/>
        <end position="228"/>
    </location>
</feature>
<evidence type="ECO:0000256" key="3">
    <source>
        <dbReference type="ARBA" id="ARBA00022475"/>
    </source>
</evidence>
<evidence type="ECO:0000256" key="1">
    <source>
        <dbReference type="ARBA" id="ARBA00004651"/>
    </source>
</evidence>
<dbReference type="InterPro" id="IPR013014">
    <property type="entry name" value="PTS_EIIC_2"/>
</dbReference>
<feature type="transmembrane region" description="Helical" evidence="9">
    <location>
        <begin position="105"/>
        <end position="128"/>
    </location>
</feature>
<evidence type="ECO:0000256" key="9">
    <source>
        <dbReference type="SAM" id="Phobius"/>
    </source>
</evidence>
<keyword evidence="12" id="KW-1185">Reference proteome</keyword>
<feature type="transmembrane region" description="Helical" evidence="9">
    <location>
        <begin position="262"/>
        <end position="281"/>
    </location>
</feature>
<feature type="transmembrane region" description="Helical" evidence="9">
    <location>
        <begin position="176"/>
        <end position="195"/>
    </location>
</feature>
<organism evidence="11 12">
    <name type="scientific">Streptococcus dysgalactiae</name>
    <dbReference type="NCBI Taxonomy" id="1334"/>
    <lineage>
        <taxon>Bacteria</taxon>
        <taxon>Bacillati</taxon>
        <taxon>Bacillota</taxon>
        <taxon>Bacilli</taxon>
        <taxon>Lactobacillales</taxon>
        <taxon>Streptococcaceae</taxon>
        <taxon>Streptococcus</taxon>
    </lineage>
</organism>
<keyword evidence="5" id="KW-0598">Phosphotransferase system</keyword>
<dbReference type="PROSITE" id="PS51104">
    <property type="entry name" value="PTS_EIIC_TYPE_2"/>
    <property type="match status" value="1"/>
</dbReference>
<evidence type="ECO:0000256" key="4">
    <source>
        <dbReference type="ARBA" id="ARBA00022597"/>
    </source>
</evidence>
<evidence type="ECO:0000256" key="7">
    <source>
        <dbReference type="ARBA" id="ARBA00022989"/>
    </source>
</evidence>
<evidence type="ECO:0000313" key="11">
    <source>
        <dbReference type="EMBL" id="MDQ0263802.1"/>
    </source>
</evidence>
<feature type="transmembrane region" description="Helical" evidence="9">
    <location>
        <begin position="25"/>
        <end position="44"/>
    </location>
</feature>
<dbReference type="Pfam" id="PF03611">
    <property type="entry name" value="EIIC-GAT"/>
    <property type="match status" value="1"/>
</dbReference>
<dbReference type="PANTHER" id="PTHR37324:SF2">
    <property type="entry name" value="PTS SYSTEM GALACTITOL-SPECIFIC EIIC COMPONENT"/>
    <property type="match status" value="1"/>
</dbReference>
<dbReference type="InterPro" id="IPR004703">
    <property type="entry name" value="PTS_sugar-sp_permease"/>
</dbReference>
<dbReference type="PANTHER" id="PTHR37324">
    <property type="entry name" value="PTS SYSTEM GALACTITOL-SPECIFIC EIIC COMPONENT"/>
    <property type="match status" value="1"/>
</dbReference>
<evidence type="ECO:0000256" key="8">
    <source>
        <dbReference type="ARBA" id="ARBA00023136"/>
    </source>
</evidence>
<dbReference type="Proteomes" id="UP001237071">
    <property type="component" value="Unassembled WGS sequence"/>
</dbReference>
<sequence length="293" mass="31070">MMIYLLADIIASAIKKFYGFPNITFPHGTSAPGFLVAIPLNWIFDRIPGFNKIEADPESIQKKFGIFGESTVMGLIIGIVIGILAGYDVQGILQLGVKTAAVMLLMPRMVSILMEGLAPISGAANSFVQKHFPGREVNIGMDSALSVGHPAVLSSSLLLVPITILLAVILPGNTNLPFGDLATIPFVVCLMAAVFRGNIVRTVIGGAIYMVSILYLTSWAAPLVTASAKAAEFNLDGHSSITAMAEGGLWPTGLFVFAANHLPWLVITLILVVSLAGLFYVNKGSNSKSEVIK</sequence>
<reference evidence="11 12" key="1">
    <citation type="submission" date="2023-07" db="EMBL/GenBank/DDBJ databases">
        <title>Genomic Encyclopedia of Type Strains, Phase IV (KMG-IV): sequencing the most valuable type-strain genomes for metagenomic binning, comparative biology and taxonomic classification.</title>
        <authorList>
            <person name="Goeker M."/>
        </authorList>
    </citation>
    <scope>NUCLEOTIDE SEQUENCE [LARGE SCALE GENOMIC DNA]</scope>
    <source>
        <strain evidence="11 12">DSM 23147</strain>
    </source>
</reference>
<feature type="domain" description="PTS EIIC type-2" evidence="10">
    <location>
        <begin position="1"/>
        <end position="293"/>
    </location>
</feature>
<keyword evidence="8 9" id="KW-0472">Membrane</keyword>
<dbReference type="EMBL" id="JAUSTL010000022">
    <property type="protein sequence ID" value="MDQ0263802.1"/>
    <property type="molecule type" value="Genomic_DNA"/>
</dbReference>
<name>A0ABU0A937_STRDY</name>
<comment type="subcellular location">
    <subcellularLocation>
        <location evidence="1">Cell membrane</location>
        <topology evidence="1">Multi-pass membrane protein</topology>
    </subcellularLocation>
</comment>
<evidence type="ECO:0000256" key="5">
    <source>
        <dbReference type="ARBA" id="ARBA00022683"/>
    </source>
</evidence>
<keyword evidence="4" id="KW-0762">Sugar transport</keyword>
<feature type="transmembrane region" description="Helical" evidence="9">
    <location>
        <begin position="64"/>
        <end position="85"/>
    </location>
</feature>
<keyword evidence="7 9" id="KW-1133">Transmembrane helix</keyword>